<dbReference type="EMBL" id="ADKM02000122">
    <property type="protein sequence ID" value="EGC01708.1"/>
    <property type="molecule type" value="Genomic_DNA"/>
</dbReference>
<dbReference type="Gene3D" id="1.10.10.60">
    <property type="entry name" value="Homeodomain-like"/>
    <property type="match status" value="1"/>
</dbReference>
<comment type="caution">
    <text evidence="5">The sequence shown here is derived from an EMBL/GenBank/DDBJ whole genome shotgun (WGS) entry which is preliminary data.</text>
</comment>
<evidence type="ECO:0000313" key="5">
    <source>
        <dbReference type="EMBL" id="EGC01708.1"/>
    </source>
</evidence>
<proteinExistence type="predicted"/>
<name>E9SG60_RUMAL</name>
<protein>
    <submittedName>
        <fullName evidence="5">Transcriptional regulator, AraC family</fullName>
    </submittedName>
</protein>
<dbReference type="PANTHER" id="PTHR43280">
    <property type="entry name" value="ARAC-FAMILY TRANSCRIPTIONAL REGULATOR"/>
    <property type="match status" value="1"/>
</dbReference>
<dbReference type="SUPFAM" id="SSF51215">
    <property type="entry name" value="Regulatory protein AraC"/>
    <property type="match status" value="1"/>
</dbReference>
<evidence type="ECO:0000256" key="1">
    <source>
        <dbReference type="ARBA" id="ARBA00023015"/>
    </source>
</evidence>
<evidence type="ECO:0000259" key="4">
    <source>
        <dbReference type="PROSITE" id="PS01124"/>
    </source>
</evidence>
<organism evidence="5 6">
    <name type="scientific">Ruminococcus albus 8</name>
    <dbReference type="NCBI Taxonomy" id="246199"/>
    <lineage>
        <taxon>Bacteria</taxon>
        <taxon>Bacillati</taxon>
        <taxon>Bacillota</taxon>
        <taxon>Clostridia</taxon>
        <taxon>Eubacteriales</taxon>
        <taxon>Oscillospiraceae</taxon>
        <taxon>Ruminococcus</taxon>
    </lineage>
</organism>
<dbReference type="Pfam" id="PF12833">
    <property type="entry name" value="HTH_18"/>
    <property type="match status" value="1"/>
</dbReference>
<dbReference type="Gene3D" id="2.60.120.280">
    <property type="entry name" value="Regulatory protein AraC"/>
    <property type="match status" value="1"/>
</dbReference>
<keyword evidence="1" id="KW-0805">Transcription regulation</keyword>
<keyword evidence="3" id="KW-0804">Transcription</keyword>
<feature type="domain" description="HTH araC/xylS-type" evidence="4">
    <location>
        <begin position="156"/>
        <end position="258"/>
    </location>
</feature>
<dbReference type="PROSITE" id="PS01124">
    <property type="entry name" value="HTH_ARAC_FAMILY_2"/>
    <property type="match status" value="1"/>
</dbReference>
<dbReference type="SUPFAM" id="SSF46689">
    <property type="entry name" value="Homeodomain-like"/>
    <property type="match status" value="1"/>
</dbReference>
<dbReference type="GO" id="GO:0043565">
    <property type="term" value="F:sequence-specific DNA binding"/>
    <property type="evidence" value="ECO:0007669"/>
    <property type="project" value="InterPro"/>
</dbReference>
<reference evidence="5 6" key="1">
    <citation type="submission" date="2011-02" db="EMBL/GenBank/DDBJ databases">
        <authorList>
            <person name="Nelson K.E."/>
            <person name="Sutton G."/>
            <person name="Torralba M."/>
            <person name="Durkin S."/>
            <person name="Harkins D."/>
            <person name="Montgomery R."/>
            <person name="Ziemer C."/>
            <person name="Klaassens E."/>
            <person name="Ocuiv P."/>
            <person name="Morrison M."/>
        </authorList>
    </citation>
    <scope>NUCLEOTIDE SEQUENCE [LARGE SCALE GENOMIC DNA]</scope>
    <source>
        <strain evidence="5 6">8</strain>
    </source>
</reference>
<gene>
    <name evidence="5" type="ORF">CUS_7781</name>
</gene>
<accession>E9SG60</accession>
<dbReference type="InterPro" id="IPR009057">
    <property type="entry name" value="Homeodomain-like_sf"/>
</dbReference>
<dbReference type="GO" id="GO:0003700">
    <property type="term" value="F:DNA-binding transcription factor activity"/>
    <property type="evidence" value="ECO:0007669"/>
    <property type="project" value="InterPro"/>
</dbReference>
<dbReference type="RefSeq" id="WP_002851946.1">
    <property type="nucleotide sequence ID" value="NZ_ADKM02000122.1"/>
</dbReference>
<dbReference type="SMART" id="SM00342">
    <property type="entry name" value="HTH_ARAC"/>
    <property type="match status" value="1"/>
</dbReference>
<dbReference type="AlphaFoldDB" id="E9SG60"/>
<dbReference type="InterPro" id="IPR018060">
    <property type="entry name" value="HTH_AraC"/>
</dbReference>
<keyword evidence="6" id="KW-1185">Reference proteome</keyword>
<dbReference type="OrthoDB" id="2055228at2"/>
<dbReference type="Proteomes" id="UP000004259">
    <property type="component" value="Unassembled WGS sequence"/>
</dbReference>
<keyword evidence="2" id="KW-0238">DNA-binding</keyword>
<evidence type="ECO:0000256" key="3">
    <source>
        <dbReference type="ARBA" id="ARBA00023163"/>
    </source>
</evidence>
<evidence type="ECO:0000313" key="6">
    <source>
        <dbReference type="Proteomes" id="UP000004259"/>
    </source>
</evidence>
<dbReference type="eggNOG" id="COG4977">
    <property type="taxonomic scope" value="Bacteria"/>
</dbReference>
<evidence type="ECO:0000256" key="2">
    <source>
        <dbReference type="ARBA" id="ARBA00023125"/>
    </source>
</evidence>
<dbReference type="InterPro" id="IPR037923">
    <property type="entry name" value="HTH-like"/>
</dbReference>
<dbReference type="PANTHER" id="PTHR43280:SF10">
    <property type="entry name" value="REGULATORY PROTEIN POCR"/>
    <property type="match status" value="1"/>
</dbReference>
<sequence>MKINNVGYGHKHDADFFIERPCGSGDFLLLVLRTDAVFTLDGKDVIIPKDSFFLYPQGMPQFYRCVPKHEFANDWVHFQFGQGEEEEFLKRDIPYAQGITTTHAGFLSWCIKAVADEYASHSPYAQENMQHYMWLIFNRVSDLLHLPQVQAHGPEYEMLLTIRRKIYAEPYVPRSITWAAHEIRMSPASFQYYYKKTFGVTFVQDFINAKTEYAMMLLTTTDLNAHDISEKCGYRNYEHFARQFKERCGITPLEYRRMKTQN</sequence>
<dbReference type="STRING" id="246199.CUS_7781"/>